<evidence type="ECO:0000256" key="3">
    <source>
        <dbReference type="PROSITE-ProRule" id="PRU00284"/>
    </source>
</evidence>
<evidence type="ECO:0000256" key="2">
    <source>
        <dbReference type="ARBA" id="ARBA00029447"/>
    </source>
</evidence>
<dbReference type="PROSITE" id="PS50111">
    <property type="entry name" value="CHEMOTAXIS_TRANSDUC_2"/>
    <property type="match status" value="1"/>
</dbReference>
<name>A0ABR9ZMZ3_9FIRM</name>
<dbReference type="EMBL" id="JADKNH010000001">
    <property type="protein sequence ID" value="MBF4691838.1"/>
    <property type="molecule type" value="Genomic_DNA"/>
</dbReference>
<dbReference type="RefSeq" id="WP_194700069.1">
    <property type="nucleotide sequence ID" value="NZ_JADKNH010000001.1"/>
</dbReference>
<dbReference type="PROSITE" id="PS50885">
    <property type="entry name" value="HAMP"/>
    <property type="match status" value="1"/>
</dbReference>
<evidence type="ECO:0000313" key="8">
    <source>
        <dbReference type="Proteomes" id="UP000614200"/>
    </source>
</evidence>
<evidence type="ECO:0000259" key="5">
    <source>
        <dbReference type="PROSITE" id="PS50111"/>
    </source>
</evidence>
<dbReference type="InterPro" id="IPR003660">
    <property type="entry name" value="HAMP_dom"/>
</dbReference>
<keyword evidence="4" id="KW-0472">Membrane</keyword>
<comment type="similarity">
    <text evidence="2">Belongs to the methyl-accepting chemotaxis (MCP) protein family.</text>
</comment>
<dbReference type="InterPro" id="IPR004089">
    <property type="entry name" value="MCPsignal_dom"/>
</dbReference>
<feature type="transmembrane region" description="Helical" evidence="4">
    <location>
        <begin position="193"/>
        <end position="215"/>
    </location>
</feature>
<evidence type="ECO:0000313" key="7">
    <source>
        <dbReference type="EMBL" id="MBF4691838.1"/>
    </source>
</evidence>
<evidence type="ECO:0000256" key="4">
    <source>
        <dbReference type="SAM" id="Phobius"/>
    </source>
</evidence>
<evidence type="ECO:0000256" key="1">
    <source>
        <dbReference type="ARBA" id="ARBA00023224"/>
    </source>
</evidence>
<dbReference type="SMART" id="SM00283">
    <property type="entry name" value="MA"/>
    <property type="match status" value="1"/>
</dbReference>
<dbReference type="InterPro" id="IPR004090">
    <property type="entry name" value="Chemotax_Me-accpt_rcpt"/>
</dbReference>
<comment type="caution">
    <text evidence="7">The sequence shown here is derived from an EMBL/GenBank/DDBJ whole genome shotgun (WGS) entry which is preliminary data.</text>
</comment>
<feature type="domain" description="Methyl-accepting transducer" evidence="5">
    <location>
        <begin position="287"/>
        <end position="558"/>
    </location>
</feature>
<dbReference type="Pfam" id="PF00015">
    <property type="entry name" value="MCPsignal"/>
    <property type="match status" value="1"/>
</dbReference>
<dbReference type="Gene3D" id="6.10.340.10">
    <property type="match status" value="1"/>
</dbReference>
<evidence type="ECO:0000259" key="6">
    <source>
        <dbReference type="PROSITE" id="PS50885"/>
    </source>
</evidence>
<proteinExistence type="inferred from homology"/>
<dbReference type="Proteomes" id="UP000614200">
    <property type="component" value="Unassembled WGS sequence"/>
</dbReference>
<dbReference type="PANTHER" id="PTHR32089">
    <property type="entry name" value="METHYL-ACCEPTING CHEMOTAXIS PROTEIN MCPB"/>
    <property type="match status" value="1"/>
</dbReference>
<dbReference type="PRINTS" id="PR00260">
    <property type="entry name" value="CHEMTRNSDUCR"/>
</dbReference>
<gene>
    <name evidence="7" type="ORF">ISU02_01845</name>
</gene>
<keyword evidence="4" id="KW-0812">Transmembrane</keyword>
<feature type="domain" description="HAMP" evidence="6">
    <location>
        <begin position="216"/>
        <end position="268"/>
    </location>
</feature>
<dbReference type="PANTHER" id="PTHR32089:SF112">
    <property type="entry name" value="LYSOZYME-LIKE PROTEIN-RELATED"/>
    <property type="match status" value="1"/>
</dbReference>
<dbReference type="Gene3D" id="1.10.287.950">
    <property type="entry name" value="Methyl-accepting chemotaxis protein"/>
    <property type="match status" value="1"/>
</dbReference>
<sequence length="573" mass="63639">MIREKTKHKISTKIVKITLLLILVLLVSTSGFTYYSMTKELNKRMVNIADGINTAVSVRFNEETLNQLIQTKDKENSKYVLTKENLMAIKDAASVKYLRIAVKTDSGYAYLVDTLTEAEGSSKVFEPVEADYISSYDEVTSTKEPVYGEFEKHQGMILFTNYFPIFDSQNQIIAYLGAGFDVTDEAKDTLDTFVSILILTAVALVLIGIILTFLINRSLKPIKTLANDCKRLAEYDLSQEINTDYKGEFKYLADALNLLQTNNKALISKVKNISNSIGENFVAVQESSHIISGMIEETTAALGENTENIEVQVSNMAHLSRDSKMLSDHVSEMSASILKAIQEGEDVKKSTEISSNQMNHMKSQFSETEEGFSLLNQKMTDLFEKSGAILSIIETIRSIAGQTNLLALNASIEAARAGEQGRGFAVVAEEIRKLAEESDQSVSKIDAIIKTVLDEIKASNDITSKNHKLIIDSNQEIESTISQYTSTEKYINEILVNVMSLEDKISLITQLQSEVFKNTETIRAISNKNASNIENINAASQEESANVEEITASIDALNTMMLELNEQIGIYKL</sequence>
<keyword evidence="4" id="KW-1133">Transmembrane helix</keyword>
<protein>
    <submittedName>
        <fullName evidence="7">Methyl-accepting chemotaxis protein</fullName>
    </submittedName>
</protein>
<organism evidence="7 8">
    <name type="scientific">Fusibacter ferrireducens</name>
    <dbReference type="NCBI Taxonomy" id="2785058"/>
    <lineage>
        <taxon>Bacteria</taxon>
        <taxon>Bacillati</taxon>
        <taxon>Bacillota</taxon>
        <taxon>Clostridia</taxon>
        <taxon>Eubacteriales</taxon>
        <taxon>Eubacteriales Family XII. Incertae Sedis</taxon>
        <taxon>Fusibacter</taxon>
    </lineage>
</organism>
<accession>A0ABR9ZMZ3</accession>
<keyword evidence="8" id="KW-1185">Reference proteome</keyword>
<keyword evidence="1 3" id="KW-0807">Transducer</keyword>
<reference evidence="7 8" key="1">
    <citation type="submission" date="2020-11" db="EMBL/GenBank/DDBJ databases">
        <title>Fusibacter basophilias sp. nov.</title>
        <authorList>
            <person name="Qiu D."/>
        </authorList>
    </citation>
    <scope>NUCLEOTIDE SEQUENCE [LARGE SCALE GENOMIC DNA]</scope>
    <source>
        <strain evidence="7 8">Q10-2</strain>
    </source>
</reference>
<dbReference type="SUPFAM" id="SSF58104">
    <property type="entry name" value="Methyl-accepting chemotaxis protein (MCP) signaling domain"/>
    <property type="match status" value="1"/>
</dbReference>